<dbReference type="Pfam" id="PF13362">
    <property type="entry name" value="Toprim_3"/>
    <property type="match status" value="1"/>
</dbReference>
<gene>
    <name evidence="3" type="ORF">DY252_07650</name>
</gene>
<feature type="domain" description="DUF7146" evidence="2">
    <location>
        <begin position="120"/>
        <end position="221"/>
    </location>
</feature>
<dbReference type="InterPro" id="IPR055570">
    <property type="entry name" value="DUF7146"/>
</dbReference>
<evidence type="ECO:0000259" key="2">
    <source>
        <dbReference type="Pfam" id="PF23639"/>
    </source>
</evidence>
<proteinExistence type="predicted"/>
<evidence type="ECO:0000313" key="3">
    <source>
        <dbReference type="EMBL" id="AXO14114.1"/>
    </source>
</evidence>
<accession>A0ABM6XWX8</accession>
<keyword evidence="4" id="KW-1185">Reference proteome</keyword>
<protein>
    <submittedName>
        <fullName evidence="3">DNA primase</fullName>
    </submittedName>
</protein>
<organism evidence="3 4">
    <name type="scientific">Thalassospira indica</name>
    <dbReference type="NCBI Taxonomy" id="1891279"/>
    <lineage>
        <taxon>Bacteria</taxon>
        <taxon>Pseudomonadati</taxon>
        <taxon>Pseudomonadota</taxon>
        <taxon>Alphaproteobacteria</taxon>
        <taxon>Rhodospirillales</taxon>
        <taxon>Thalassospiraceae</taxon>
        <taxon>Thalassospira</taxon>
    </lineage>
</organism>
<name>A0ABM6XWX8_9PROT</name>
<reference evidence="3 4" key="1">
    <citation type="submission" date="2018-08" db="EMBL/GenBank/DDBJ databases">
        <title>Complete genome sequence of type strain Thalassospira indica MCCC 1A01103T, isolated from isolated from deep seawater of the Indian Ocean.</title>
        <authorList>
            <person name="Liu Y."/>
        </authorList>
    </citation>
    <scope>NUCLEOTIDE SEQUENCE [LARGE SCALE GENOMIC DNA]</scope>
    <source>
        <strain evidence="3 4">PB8BT</strain>
    </source>
</reference>
<evidence type="ECO:0000313" key="4">
    <source>
        <dbReference type="Proteomes" id="UP000256971"/>
    </source>
</evidence>
<sequence>MRSDIMQAGMLADALARQALAVCRYYLPSGRKQGRYWICGDVYGNPGRSLFIRISGRRAGKWCDAATGEYGDLLDLIMLNRGLGFRGTLAEARSFLHMPRLPEPPVTSPHENPDVYDPVAAARRLFAASVSITGTLAERYLDSRGIELTQDHTALRFHPQCYYRNETGFEVWPAMIAAVTDLGGVITGIHRTWLDPVTFDKAPVAQPRRALGQLLGHAVHFGQLGDIAIAAEGLETALTLKMLFPNLPVFAALSAAHLGALTLPDSLQRLYVARDNDPAGWRAFNRLRSRHADRDIHALVPRLNDFNADLNTFSPDPVRQWIAGQLLPEDVPQFVSCS</sequence>
<dbReference type="InterPro" id="IPR006171">
    <property type="entry name" value="TOPRIM_dom"/>
</dbReference>
<dbReference type="EMBL" id="CP031555">
    <property type="protein sequence ID" value="AXO14114.1"/>
    <property type="molecule type" value="Genomic_DNA"/>
</dbReference>
<dbReference type="Proteomes" id="UP000256971">
    <property type="component" value="Chromosome"/>
</dbReference>
<evidence type="ECO:0000259" key="1">
    <source>
        <dbReference type="Pfam" id="PF13362"/>
    </source>
</evidence>
<feature type="domain" description="Toprim" evidence="1">
    <location>
        <begin position="228"/>
        <end position="310"/>
    </location>
</feature>
<dbReference type="Pfam" id="PF23639">
    <property type="entry name" value="DUF7146"/>
    <property type="match status" value="1"/>
</dbReference>